<dbReference type="AlphaFoldDB" id="A0AAP6XQ73"/>
<dbReference type="Proteomes" id="UP000591626">
    <property type="component" value="Unassembled WGS sequence"/>
</dbReference>
<sequence>MAIQEHTRIQLARGVRVFVRAPETIQFGADATRTGLITVPSADEVVTVLDSLTHPRMLKTVVAALAVHLGEARARSLIDDLITYRLLIPTTTPQVLVVGRDALASQITLLLSRRGVVTRSPMKDESVSKFLLDHEPHLPVLAVNCAAEVDQIAAATRGRRGPVVPVTQFDARVVVGPVCAPSGPCPVCARLYLLDRDPNIAQVEEHLPPAIAAEPVSLAAGAVAATTVAGRLAGALDPPGVSAPTPVAGDVVVADPFAPVPVVSQRVPSHPDCPMCF</sequence>
<dbReference type="RefSeq" id="WP_167617367.1">
    <property type="nucleotide sequence ID" value="NZ_JAAUVV010000027.1"/>
</dbReference>
<organism evidence="1 2">
    <name type="scientific">Corynebacterium coyleae</name>
    <dbReference type="NCBI Taxonomy" id="53374"/>
    <lineage>
        <taxon>Bacteria</taxon>
        <taxon>Bacillati</taxon>
        <taxon>Actinomycetota</taxon>
        <taxon>Actinomycetes</taxon>
        <taxon>Mycobacteriales</taxon>
        <taxon>Corynebacteriaceae</taxon>
        <taxon>Corynebacterium</taxon>
    </lineage>
</organism>
<evidence type="ECO:0008006" key="3">
    <source>
        <dbReference type="Google" id="ProtNLM"/>
    </source>
</evidence>
<dbReference type="EMBL" id="JAAUVV010000027">
    <property type="protein sequence ID" value="NJJ04808.1"/>
    <property type="molecule type" value="Genomic_DNA"/>
</dbReference>
<comment type="caution">
    <text evidence="1">The sequence shown here is derived from an EMBL/GenBank/DDBJ whole genome shotgun (WGS) entry which is preliminary data.</text>
</comment>
<evidence type="ECO:0000313" key="2">
    <source>
        <dbReference type="Proteomes" id="UP000591626"/>
    </source>
</evidence>
<gene>
    <name evidence="1" type="ORF">HC138_10695</name>
</gene>
<proteinExistence type="predicted"/>
<dbReference type="Gene3D" id="3.40.50.720">
    <property type="entry name" value="NAD(P)-binding Rossmann-like Domain"/>
    <property type="match status" value="1"/>
</dbReference>
<accession>A0AAP6XQ73</accession>
<evidence type="ECO:0000313" key="1">
    <source>
        <dbReference type="EMBL" id="NJJ04808.1"/>
    </source>
</evidence>
<protein>
    <recommendedName>
        <fullName evidence="3">Bacteriocin biosynthesis cyclodehydratase domain-containing protein</fullName>
    </recommendedName>
</protein>
<reference evidence="1 2" key="1">
    <citation type="submission" date="2020-03" db="EMBL/GenBank/DDBJ databases">
        <title>Draft genome sequences of bacterial isolates from the female urobiome.</title>
        <authorList>
            <person name="Miller-Ensminger T."/>
            <person name="Wolfe A.J."/>
            <person name="Putonti C."/>
        </authorList>
    </citation>
    <scope>NUCLEOTIDE SEQUENCE [LARGE SCALE GENOMIC DNA]</scope>
    <source>
        <strain evidence="1 2">UMB8490</strain>
    </source>
</reference>
<name>A0AAP6XQ73_9CORY</name>